<evidence type="ECO:0000256" key="1">
    <source>
        <dbReference type="SAM" id="Coils"/>
    </source>
</evidence>
<dbReference type="OrthoDB" id="539681at2"/>
<proteinExistence type="predicted"/>
<name>A0A0A1ZLD9_PROMR</name>
<feature type="coiled-coil region" evidence="1">
    <location>
        <begin position="30"/>
        <end position="60"/>
    </location>
</feature>
<dbReference type="EMBL" id="JNAH01000002">
    <property type="protein sequence ID" value="KGF89034.1"/>
    <property type="molecule type" value="Genomic_DNA"/>
</dbReference>
<sequence length="165" mass="18690">MPSNWSKIRDEWLDRTAIAKDDAKWALEALINSEEELFEIEQKIKNKEDAISQVKILKKKVKETIYSKEISLDDIALNTSNSNKVQISVPSNLTYLLKVWAAAEGRDLSSVAFQCLETGIREMKSKGSIPSVAVNRYDSACQKRIALAEVNNLLEKYEIAQNEIN</sequence>
<keyword evidence="1" id="KW-0175">Coiled coil</keyword>
<comment type="caution">
    <text evidence="2">The sequence shown here is derived from an EMBL/GenBank/DDBJ whole genome shotgun (WGS) entry which is preliminary data.</text>
</comment>
<organism evidence="2 3">
    <name type="scientific">Prochlorococcus marinus str. GP2</name>
    <dbReference type="NCBI Taxonomy" id="59925"/>
    <lineage>
        <taxon>Bacteria</taxon>
        <taxon>Bacillati</taxon>
        <taxon>Cyanobacteriota</taxon>
        <taxon>Cyanophyceae</taxon>
        <taxon>Synechococcales</taxon>
        <taxon>Prochlorococcaceae</taxon>
        <taxon>Prochlorococcus</taxon>
    </lineage>
</organism>
<dbReference type="RefSeq" id="WP_032523777.1">
    <property type="nucleotide sequence ID" value="NZ_CP138934.1"/>
</dbReference>
<dbReference type="AlphaFoldDB" id="A0A0A1ZLD9"/>
<reference evidence="3" key="1">
    <citation type="journal article" date="2014" name="Sci. Data">
        <title>Genomes of diverse isolates of the marine cyanobacterium Prochlorococcus.</title>
        <authorList>
            <person name="Biller S."/>
            <person name="Berube P."/>
            <person name="Thompson J."/>
            <person name="Kelly L."/>
            <person name="Roggensack S."/>
            <person name="Awad L."/>
            <person name="Roache-Johnson K."/>
            <person name="Ding H."/>
            <person name="Giovannoni S.J."/>
            <person name="Moore L.R."/>
            <person name="Chisholm S.W."/>
        </authorList>
    </citation>
    <scope>NUCLEOTIDE SEQUENCE [LARGE SCALE GENOMIC DNA]</scope>
    <source>
        <strain evidence="3">GP2</strain>
    </source>
</reference>
<accession>A0A0A1ZLD9</accession>
<evidence type="ECO:0000313" key="2">
    <source>
        <dbReference type="EMBL" id="KGF89034.1"/>
    </source>
</evidence>
<gene>
    <name evidence="2" type="ORF">EU91_0148</name>
</gene>
<protein>
    <submittedName>
        <fullName evidence="2">Putative VHS domain-containing protein</fullName>
    </submittedName>
</protein>
<dbReference type="Proteomes" id="UP000030598">
    <property type="component" value="Unassembled WGS sequence"/>
</dbReference>
<dbReference type="STRING" id="59925.EU91_0148"/>
<dbReference type="eggNOG" id="ENOG502ZJFX">
    <property type="taxonomic scope" value="Bacteria"/>
</dbReference>
<evidence type="ECO:0000313" key="3">
    <source>
        <dbReference type="Proteomes" id="UP000030598"/>
    </source>
</evidence>